<dbReference type="PATRIC" id="fig|1122207.3.peg.1836"/>
<reference evidence="1 2" key="1">
    <citation type="submission" date="2014-01" db="EMBL/GenBank/DDBJ databases">
        <title>Marinomonas ushuaiensis DSM 15871 Genome Sequencing.</title>
        <authorList>
            <person name="Lai Q."/>
            <person name="Shao Z.S."/>
        </authorList>
    </citation>
    <scope>NUCLEOTIDE SEQUENCE [LARGE SCALE GENOMIC DNA]</scope>
    <source>
        <strain evidence="1 2">DSM 15871</strain>
    </source>
</reference>
<dbReference type="EMBL" id="JAMB01000007">
    <property type="protein sequence ID" value="ETX10590.1"/>
    <property type="molecule type" value="Genomic_DNA"/>
</dbReference>
<dbReference type="PANTHER" id="PTHR22602">
    <property type="entry name" value="TRANSFERASE CAF17, MITOCHONDRIAL-RELATED"/>
    <property type="match status" value="1"/>
</dbReference>
<proteinExistence type="predicted"/>
<dbReference type="InterPro" id="IPR017703">
    <property type="entry name" value="YgfZ/GCV_T_CS"/>
</dbReference>
<dbReference type="SUPFAM" id="SSF103025">
    <property type="entry name" value="Folate-binding domain"/>
    <property type="match status" value="1"/>
</dbReference>
<dbReference type="NCBIfam" id="TIGR03317">
    <property type="entry name" value="ygfZ_signature"/>
    <property type="match status" value="1"/>
</dbReference>
<evidence type="ECO:0000313" key="1">
    <source>
        <dbReference type="EMBL" id="ETX10590.1"/>
    </source>
</evidence>
<dbReference type="Gene3D" id="3.30.70.1400">
    <property type="entry name" value="Aminomethyltransferase beta-barrel domains"/>
    <property type="match status" value="1"/>
</dbReference>
<dbReference type="Proteomes" id="UP000054058">
    <property type="component" value="Unassembled WGS sequence"/>
</dbReference>
<dbReference type="GO" id="GO:0016226">
    <property type="term" value="P:iron-sulfur cluster assembly"/>
    <property type="evidence" value="ECO:0007669"/>
    <property type="project" value="TreeGrafter"/>
</dbReference>
<gene>
    <name evidence="1" type="ORF">MUS1_13485</name>
</gene>
<name>X7E3Z1_9GAMM</name>
<dbReference type="AlphaFoldDB" id="X7E3Z1"/>
<protein>
    <submittedName>
        <fullName evidence="1">Uncharacterized protein</fullName>
    </submittedName>
</protein>
<dbReference type="PANTHER" id="PTHR22602:SF0">
    <property type="entry name" value="TRANSFERASE CAF17, MITOCHONDRIAL-RELATED"/>
    <property type="match status" value="1"/>
</dbReference>
<sequence length="305" mass="34256">MTLPYDTITSSLQGKTAIARLHDIGVLRITGVDAKKLLQGQITCDINKLSSSDGLYGAICSIKGRIITSFYIVQKDDDILILMDRDLVETTLLHLKKYAVFFKTELINDNDAFHVYARATLNNMEVVPEKLSETLPITHKNNIVSMTLNHYPIDTQWLITDLENTSIKEENKELIALSALAVRPIITQAQSETVLPQWLNMQRTGGISFTKGCYTGQEIVARMQYRGKSKKQLALFQWEGNLDTTKELMDDQGKNIGHVFSVENIQGGQLAQIILNIDPNETEHFLLDGKDISMLPLPYSLEATK</sequence>
<dbReference type="Gene3D" id="2.40.30.160">
    <property type="match status" value="1"/>
</dbReference>
<dbReference type="InterPro" id="IPR045179">
    <property type="entry name" value="YgfZ/GcvT"/>
</dbReference>
<dbReference type="eggNOG" id="COG0354">
    <property type="taxonomic scope" value="Bacteria"/>
</dbReference>
<organism evidence="1 2">
    <name type="scientific">Marinomonas ushuaiensis DSM 15871</name>
    <dbReference type="NCBI Taxonomy" id="1122207"/>
    <lineage>
        <taxon>Bacteria</taxon>
        <taxon>Pseudomonadati</taxon>
        <taxon>Pseudomonadota</taxon>
        <taxon>Gammaproteobacteria</taxon>
        <taxon>Oceanospirillales</taxon>
        <taxon>Oceanospirillaceae</taxon>
        <taxon>Marinomonas</taxon>
    </lineage>
</organism>
<evidence type="ECO:0000313" key="2">
    <source>
        <dbReference type="Proteomes" id="UP000054058"/>
    </source>
</evidence>
<keyword evidence="2" id="KW-1185">Reference proteome</keyword>
<accession>X7E3Z1</accession>
<comment type="caution">
    <text evidence="1">The sequence shown here is derived from an EMBL/GenBank/DDBJ whole genome shotgun (WGS) entry which is preliminary data.</text>
</comment>
<dbReference type="STRING" id="1122207.MUS1_13485"/>